<comment type="caution">
    <text evidence="2">The sequence shown here is derived from an EMBL/GenBank/DDBJ whole genome shotgun (WGS) entry which is preliminary data.</text>
</comment>
<keyword evidence="1" id="KW-0378">Hydrolase</keyword>
<dbReference type="RefSeq" id="WP_110839072.1">
    <property type="nucleotide sequence ID" value="NZ_QJVJ01000002.1"/>
</dbReference>
<keyword evidence="3" id="KW-1185">Reference proteome</keyword>
<sequence>MRFPKGARGLLALLLALLVFIPALEGRSYADGAAAETADSLQQARGGGLAIVRDGQANAVVIVAEDADAQTRKAADTLVQYVEKSTGARLPIATEQEASANRPGHQVRLFIGAAESKERPFLSKQLENMDGDGFLIRPHAQDITIIGPTPWGTEYGVYEFLERYVGVRWLMPGPDGEDVPKLRDITVPRREVKEEPVAFSRLFSPFQNLNSPDVQLVWARKNRIHGRVEMGHNLWALFPPEKYGESNPEFYPTKGGVRYIPAPNVKTGWQPCFSEEGTIAVAVQYILDYFRSHPEATSFSLGMNDGGGSCEADPSHPLYPNKKNSVGTQDLSDIYFRWVNRVAEEVLKVYPDKWFGLLAYAESADPPSFPVNDRVIPFIAKDRLIWTDDAIRENDRRLIRNWGKMSPNVALYDYYYGTPYLVPRVYPHLIADNMRFAADNGVTAHYIELYPNWGEGPKPWIAAKLMWDPYQNVDKLLQEWYERAVGREAAPYLKAYYDLWEKFWLERGTKNEWFDTYKSKTFLVFAYADYMKQVTEADVTKSRQLLETVVAKAGTDSQKARAHMLYRAFEYYEASAYSYPRKSEPPSNGSEAKALIRQGVNELVYGNKKSALLDEFAKHPVLKHWLNAKSYFNLNFSGWNPYHFWNVVDYAKENEPQGGPVRDELAAIASGGDSPLSRTYAQMTLKALAGELTGASNPSFEDGDEAAPPWTFAVRNTGSFKRVEGTAHTGEASVLAQGVDWGQVSQTIDVQKGLLHAQIYYYTPAGLKTNGAIRLYAYLLDAEGKQIGSLTPEVKTVAQTAGTWSDIQMIRDIPADIKGVPVAKVKYDVNVEALAATDELYLDDAELYYIPAD</sequence>
<proteinExistence type="predicted"/>
<dbReference type="OrthoDB" id="1099022at2"/>
<dbReference type="SUPFAM" id="SSF55545">
    <property type="entry name" value="beta-N-acetylhexosaminidase-like domain"/>
    <property type="match status" value="1"/>
</dbReference>
<dbReference type="InterPro" id="IPR029018">
    <property type="entry name" value="Hex-like_dom2"/>
</dbReference>
<name>A0A2V5KE19_9BACL</name>
<dbReference type="AlphaFoldDB" id="A0A2V5KE19"/>
<accession>A0A2V5KE19</accession>
<reference evidence="2 3" key="1">
    <citation type="submission" date="2018-05" db="EMBL/GenBank/DDBJ databases">
        <title>Paenibacillus flagellatus sp. nov., isolated from selenium mineral soil.</title>
        <authorList>
            <person name="Dai X."/>
        </authorList>
    </citation>
    <scope>NUCLEOTIDE SEQUENCE [LARGE SCALE GENOMIC DNA]</scope>
    <source>
        <strain evidence="2 3">DXL2</strain>
    </source>
</reference>
<dbReference type="InterPro" id="IPR032287">
    <property type="entry name" value="DUF4838"/>
</dbReference>
<dbReference type="Proteomes" id="UP000247476">
    <property type="component" value="Unassembled WGS sequence"/>
</dbReference>
<gene>
    <name evidence="2" type="ORF">DLM86_06125</name>
</gene>
<dbReference type="GO" id="GO:0016787">
    <property type="term" value="F:hydrolase activity"/>
    <property type="evidence" value="ECO:0007669"/>
    <property type="project" value="UniProtKB-KW"/>
</dbReference>
<dbReference type="Gene3D" id="3.30.379.10">
    <property type="entry name" value="Chitobiase/beta-hexosaminidase domain 2-like"/>
    <property type="match status" value="1"/>
</dbReference>
<evidence type="ECO:0000313" key="3">
    <source>
        <dbReference type="Proteomes" id="UP000247476"/>
    </source>
</evidence>
<protein>
    <recommendedName>
        <fullName evidence="4">DUF4838 domain-containing protein</fullName>
    </recommendedName>
</protein>
<evidence type="ECO:0000256" key="1">
    <source>
        <dbReference type="ARBA" id="ARBA00022801"/>
    </source>
</evidence>
<dbReference type="GO" id="GO:0005975">
    <property type="term" value="P:carbohydrate metabolic process"/>
    <property type="evidence" value="ECO:0007669"/>
    <property type="project" value="UniProtKB-ARBA"/>
</dbReference>
<dbReference type="EMBL" id="QJVJ01000002">
    <property type="protein sequence ID" value="PYI56544.1"/>
    <property type="molecule type" value="Genomic_DNA"/>
</dbReference>
<evidence type="ECO:0008006" key="4">
    <source>
        <dbReference type="Google" id="ProtNLM"/>
    </source>
</evidence>
<dbReference type="PANTHER" id="PTHR47406:SF2">
    <property type="entry name" value="ALPHA GLUCURONIDASE N-TERMINAL DOMAIN-CONTAINING PROTEIN"/>
    <property type="match status" value="1"/>
</dbReference>
<evidence type="ECO:0000313" key="2">
    <source>
        <dbReference type="EMBL" id="PYI56544.1"/>
    </source>
</evidence>
<dbReference type="Gene3D" id="2.60.120.260">
    <property type="entry name" value="Galactose-binding domain-like"/>
    <property type="match status" value="1"/>
</dbReference>
<dbReference type="PANTHER" id="PTHR47406">
    <property type="entry name" value="COAGULATION FACTOR 5/8 TYPE, C-TERMINAL"/>
    <property type="match status" value="1"/>
</dbReference>
<dbReference type="Pfam" id="PF16126">
    <property type="entry name" value="DUF4838"/>
    <property type="match status" value="1"/>
</dbReference>
<organism evidence="2 3">
    <name type="scientific">Paenibacillus flagellatus</name>
    <dbReference type="NCBI Taxonomy" id="2211139"/>
    <lineage>
        <taxon>Bacteria</taxon>
        <taxon>Bacillati</taxon>
        <taxon>Bacillota</taxon>
        <taxon>Bacilli</taxon>
        <taxon>Bacillales</taxon>
        <taxon>Paenibacillaceae</taxon>
        <taxon>Paenibacillus</taxon>
    </lineage>
</organism>